<feature type="domain" description="Baseplate J-like central" evidence="3">
    <location>
        <begin position="187"/>
        <end position="258"/>
    </location>
</feature>
<sequence length="351" mass="38724">MYTENNLTDDILKRMIDNIPSDVDKSEGSFIYDSLSPVSKELEKSYASNDDILRRTDPYRAIGEDLEKITKPYGITRKPGKKALAQILVKAVMGTNLKSGSIFQTKSGLVYKTIEDIIVTNESTIVSAEASEVGSKYNVPANIITEVPVQISGIISVTNPNPIKNGYDVEDDESLRKRYFERLQTPATSGNKYHYRNWAKEVTGVGDAKVFPLWNGNGTVKVIIINSNKRAADSNLVNAVKNHIEENRPIGSDVTVVSAKEKLINISVTLVIDTKLYTLNQVQASIENNLIKYFKEISFIGNYISYASIGNLIFNTDGVIDYSNLLVNGGILNVTLEDEEMPVLGTVSLGV</sequence>
<evidence type="ECO:0000259" key="4">
    <source>
        <dbReference type="Pfam" id="PF26079"/>
    </source>
</evidence>
<organism evidence="5 6">
    <name type="scientific">Clostridium aciditolerans</name>
    <dbReference type="NCBI Taxonomy" id="339861"/>
    <lineage>
        <taxon>Bacteria</taxon>
        <taxon>Bacillati</taxon>
        <taxon>Bacillota</taxon>
        <taxon>Clostridia</taxon>
        <taxon>Eubacteriales</taxon>
        <taxon>Clostridiaceae</taxon>
        <taxon>Clostridium</taxon>
    </lineage>
</organism>
<evidence type="ECO:0000256" key="1">
    <source>
        <dbReference type="ARBA" id="ARBA00038087"/>
    </source>
</evidence>
<dbReference type="Pfam" id="PF26078">
    <property type="entry name" value="Baseplate_J_M"/>
    <property type="match status" value="1"/>
</dbReference>
<dbReference type="InterPro" id="IPR006949">
    <property type="entry name" value="Barrel_Baseplate_J-like"/>
</dbReference>
<evidence type="ECO:0000259" key="2">
    <source>
        <dbReference type="Pfam" id="PF04865"/>
    </source>
</evidence>
<dbReference type="InterPro" id="IPR058531">
    <property type="entry name" value="Baseplate_J_M"/>
</dbReference>
<gene>
    <name evidence="5" type="ORF">I6U51_13590</name>
</gene>
<dbReference type="Pfam" id="PF04865">
    <property type="entry name" value="Baseplate_J"/>
    <property type="match status" value="1"/>
</dbReference>
<feature type="domain" description="Baseplate protein J-like barrel" evidence="2">
    <location>
        <begin position="90"/>
        <end position="166"/>
    </location>
</feature>
<evidence type="ECO:0000313" key="5">
    <source>
        <dbReference type="EMBL" id="MBI6873733.1"/>
    </source>
</evidence>
<dbReference type="PANTHER" id="PTHR37829:SF3">
    <property type="entry name" value="PROTEIN JAYE-RELATED"/>
    <property type="match status" value="1"/>
</dbReference>
<dbReference type="EMBL" id="JAEEGB010000015">
    <property type="protein sequence ID" value="MBI6873733.1"/>
    <property type="molecule type" value="Genomic_DNA"/>
</dbReference>
<dbReference type="Pfam" id="PF26079">
    <property type="entry name" value="Baseplate_J_C"/>
    <property type="match status" value="1"/>
</dbReference>
<proteinExistence type="inferred from homology"/>
<feature type="domain" description="Baseplate J-like C-terminal" evidence="4">
    <location>
        <begin position="264"/>
        <end position="349"/>
    </location>
</feature>
<dbReference type="InterPro" id="IPR058530">
    <property type="entry name" value="Baseplate_J-like_C"/>
</dbReference>
<protein>
    <submittedName>
        <fullName evidence="5">Baseplate J/gp47 family protein</fullName>
    </submittedName>
</protein>
<evidence type="ECO:0000313" key="6">
    <source>
        <dbReference type="Proteomes" id="UP000622687"/>
    </source>
</evidence>
<comment type="similarity">
    <text evidence="1">Belongs to the Mu gp47/PBSX XkdT family.</text>
</comment>
<accession>A0A934M5M0</accession>
<evidence type="ECO:0000259" key="3">
    <source>
        <dbReference type="Pfam" id="PF26078"/>
    </source>
</evidence>
<dbReference type="RefSeq" id="WP_211143161.1">
    <property type="nucleotide sequence ID" value="NZ_JAEEGB010000015.1"/>
</dbReference>
<dbReference type="Proteomes" id="UP000622687">
    <property type="component" value="Unassembled WGS sequence"/>
</dbReference>
<dbReference type="PANTHER" id="PTHR37829">
    <property type="entry name" value="PHAGE-LIKE ELEMENT PBSX PROTEIN XKDT"/>
    <property type="match status" value="1"/>
</dbReference>
<name>A0A934M5M0_9CLOT</name>
<comment type="caution">
    <text evidence="5">The sequence shown here is derived from an EMBL/GenBank/DDBJ whole genome shotgun (WGS) entry which is preliminary data.</text>
</comment>
<reference evidence="5" key="1">
    <citation type="submission" date="2020-12" db="EMBL/GenBank/DDBJ databases">
        <title>Clostridium thailandense sp. nov., a novel acetogenic bacterium isolated from peat land soil in Thailand.</title>
        <authorList>
            <person name="Chaikitkaew S."/>
            <person name="Birkeland N.K."/>
        </authorList>
    </citation>
    <scope>NUCLEOTIDE SEQUENCE</scope>
    <source>
        <strain evidence="5">DSM 17425</strain>
    </source>
</reference>
<dbReference type="AlphaFoldDB" id="A0A934M5M0"/>
<keyword evidence="6" id="KW-1185">Reference proteome</keyword>
<dbReference type="InterPro" id="IPR052399">
    <property type="entry name" value="Phage_Baseplate_Assmbl_Protein"/>
</dbReference>